<dbReference type="Proteomes" id="UP001470023">
    <property type="component" value="Unassembled WGS sequence"/>
</dbReference>
<dbReference type="SMART" id="SM01012">
    <property type="entry name" value="ANTAR"/>
    <property type="match status" value="1"/>
</dbReference>
<dbReference type="RefSeq" id="WP_073898846.1">
    <property type="nucleotide sequence ID" value="NZ_JBEOZW010000126.1"/>
</dbReference>
<dbReference type="InterPro" id="IPR005561">
    <property type="entry name" value="ANTAR"/>
</dbReference>
<accession>A0ABV1UIE5</accession>
<gene>
    <name evidence="2" type="ORF">ABT272_38125</name>
</gene>
<proteinExistence type="predicted"/>
<reference evidence="2 3" key="1">
    <citation type="submission" date="2024-06" db="EMBL/GenBank/DDBJ databases">
        <title>The Natural Products Discovery Center: Release of the First 8490 Sequenced Strains for Exploring Actinobacteria Biosynthetic Diversity.</title>
        <authorList>
            <person name="Kalkreuter E."/>
            <person name="Kautsar S.A."/>
            <person name="Yang D."/>
            <person name="Bader C.D."/>
            <person name="Teijaro C.N."/>
            <person name="Fluegel L."/>
            <person name="Davis C.M."/>
            <person name="Simpson J.R."/>
            <person name="Lauterbach L."/>
            <person name="Steele A.D."/>
            <person name="Gui C."/>
            <person name="Meng S."/>
            <person name="Li G."/>
            <person name="Viehrig K."/>
            <person name="Ye F."/>
            <person name="Su P."/>
            <person name="Kiefer A.F."/>
            <person name="Nichols A."/>
            <person name="Cepeda A.J."/>
            <person name="Yan W."/>
            <person name="Fan B."/>
            <person name="Jiang Y."/>
            <person name="Adhikari A."/>
            <person name="Zheng C.-J."/>
            <person name="Schuster L."/>
            <person name="Cowan T.M."/>
            <person name="Smanski M.J."/>
            <person name="Chevrette M.G."/>
            <person name="De Carvalho L.P.S."/>
            <person name="Shen B."/>
        </authorList>
    </citation>
    <scope>NUCLEOTIDE SEQUENCE [LARGE SCALE GENOMIC DNA]</scope>
    <source>
        <strain evidence="2 3">NPDC001166</strain>
    </source>
</reference>
<dbReference type="EMBL" id="JBEPAZ010000061">
    <property type="protein sequence ID" value="MER6433498.1"/>
    <property type="molecule type" value="Genomic_DNA"/>
</dbReference>
<comment type="caution">
    <text evidence="2">The sequence shown here is derived from an EMBL/GenBank/DDBJ whole genome shotgun (WGS) entry which is preliminary data.</text>
</comment>
<organism evidence="2 3">
    <name type="scientific">Streptomyces sp. 900105245</name>
    <dbReference type="NCBI Taxonomy" id="3154379"/>
    <lineage>
        <taxon>Bacteria</taxon>
        <taxon>Bacillati</taxon>
        <taxon>Actinomycetota</taxon>
        <taxon>Actinomycetes</taxon>
        <taxon>Kitasatosporales</taxon>
        <taxon>Streptomycetaceae</taxon>
        <taxon>Streptomyces</taxon>
    </lineage>
</organism>
<evidence type="ECO:0000313" key="2">
    <source>
        <dbReference type="EMBL" id="MER6433498.1"/>
    </source>
</evidence>
<evidence type="ECO:0000259" key="1">
    <source>
        <dbReference type="PROSITE" id="PS50921"/>
    </source>
</evidence>
<keyword evidence="3" id="KW-1185">Reference proteome</keyword>
<feature type="domain" description="ANTAR" evidence="1">
    <location>
        <begin position="25"/>
        <end position="86"/>
    </location>
</feature>
<sequence>MRFYRLGQAPGEPLGAVDDTHGDEGVLLRAEVEHLRHEVAVRSRICMAEGAVAVLGHLPVEQAAAVLRDVAHTLGLDLHRVAEHVLTLVQGTGTPTAVVDELRRALDRA</sequence>
<protein>
    <submittedName>
        <fullName evidence="2">ANTAR domain-containing protein</fullName>
    </submittedName>
</protein>
<dbReference type="PROSITE" id="PS50921">
    <property type="entry name" value="ANTAR"/>
    <property type="match status" value="1"/>
</dbReference>
<name>A0ABV1UIE5_9ACTN</name>
<evidence type="ECO:0000313" key="3">
    <source>
        <dbReference type="Proteomes" id="UP001470023"/>
    </source>
</evidence>